<comment type="caution">
    <text evidence="1">The sequence shown here is derived from an EMBL/GenBank/DDBJ whole genome shotgun (WGS) entry which is preliminary data.</text>
</comment>
<name>A0A6L2PYN2_COPFO</name>
<evidence type="ECO:0000313" key="2">
    <source>
        <dbReference type="Proteomes" id="UP000502823"/>
    </source>
</evidence>
<accession>A0A6L2PYN2</accession>
<evidence type="ECO:0000313" key="1">
    <source>
        <dbReference type="EMBL" id="GFG36392.1"/>
    </source>
</evidence>
<dbReference type="InParanoid" id="A0A6L2PYN2"/>
<protein>
    <submittedName>
        <fullName evidence="1">Uncharacterized protein</fullName>
    </submittedName>
</protein>
<dbReference type="EMBL" id="BLKM01009380">
    <property type="protein sequence ID" value="GFG36392.1"/>
    <property type="molecule type" value="Genomic_DNA"/>
</dbReference>
<keyword evidence="2" id="KW-1185">Reference proteome</keyword>
<sequence>MCADICCLLYFNVTFPFQKVLFSWTATVRFKCHTELHVNVLESFFELLQHLSAGTEDTGDDKDPDALQDPVYHINIQQYLTEFLQSFSQQPYFHAFLQHLNKQEKQVLESIGVRT</sequence>
<dbReference type="OrthoDB" id="431626at2759"/>
<proteinExistence type="predicted"/>
<gene>
    <name evidence="1" type="ORF">Cfor_01764</name>
</gene>
<reference evidence="2" key="1">
    <citation type="submission" date="2020-01" db="EMBL/GenBank/DDBJ databases">
        <title>Draft genome sequence of the Termite Coptotermes fromosanus.</title>
        <authorList>
            <person name="Itakura S."/>
            <person name="Yosikawa Y."/>
            <person name="Umezawa K."/>
        </authorList>
    </citation>
    <scope>NUCLEOTIDE SEQUENCE [LARGE SCALE GENOMIC DNA]</scope>
</reference>
<dbReference type="AlphaFoldDB" id="A0A6L2PYN2"/>
<organism evidence="1 2">
    <name type="scientific">Coptotermes formosanus</name>
    <name type="common">Formosan subterranean termite</name>
    <dbReference type="NCBI Taxonomy" id="36987"/>
    <lineage>
        <taxon>Eukaryota</taxon>
        <taxon>Metazoa</taxon>
        <taxon>Ecdysozoa</taxon>
        <taxon>Arthropoda</taxon>
        <taxon>Hexapoda</taxon>
        <taxon>Insecta</taxon>
        <taxon>Pterygota</taxon>
        <taxon>Neoptera</taxon>
        <taxon>Polyneoptera</taxon>
        <taxon>Dictyoptera</taxon>
        <taxon>Blattodea</taxon>
        <taxon>Blattoidea</taxon>
        <taxon>Termitoidae</taxon>
        <taxon>Rhinotermitidae</taxon>
        <taxon>Coptotermes</taxon>
    </lineage>
</organism>
<dbReference type="Proteomes" id="UP000502823">
    <property type="component" value="Unassembled WGS sequence"/>
</dbReference>